<evidence type="ECO:0000256" key="1">
    <source>
        <dbReference type="SAM" id="Phobius"/>
    </source>
</evidence>
<dbReference type="PANTHER" id="PTHR36459:SF1">
    <property type="entry name" value="FATTY ACID DESATURASE DOMAIN-CONTAINING PROTEIN-RELATED"/>
    <property type="match status" value="1"/>
</dbReference>
<feature type="transmembrane region" description="Helical" evidence="1">
    <location>
        <begin position="340"/>
        <end position="360"/>
    </location>
</feature>
<dbReference type="GO" id="GO:0006629">
    <property type="term" value="P:lipid metabolic process"/>
    <property type="evidence" value="ECO:0007669"/>
    <property type="project" value="InterPro"/>
</dbReference>
<dbReference type="Proteomes" id="UP000284375">
    <property type="component" value="Unassembled WGS sequence"/>
</dbReference>
<name>A0A423VB91_CYTCH</name>
<dbReference type="STRING" id="252740.A0A423VB91"/>
<accession>A0A423VB91</accession>
<feature type="domain" description="Fatty acid desaturase" evidence="2">
    <location>
        <begin position="202"/>
        <end position="434"/>
    </location>
</feature>
<protein>
    <recommendedName>
        <fullName evidence="2">Fatty acid desaturase domain-containing protein</fullName>
    </recommendedName>
</protein>
<feature type="transmembrane region" description="Helical" evidence="1">
    <location>
        <begin position="177"/>
        <end position="197"/>
    </location>
</feature>
<keyword evidence="1" id="KW-1133">Transmembrane helix</keyword>
<dbReference type="InterPro" id="IPR005804">
    <property type="entry name" value="FA_desaturase_dom"/>
</dbReference>
<dbReference type="OrthoDB" id="1470350at2759"/>
<comment type="caution">
    <text evidence="3">The sequence shown here is derived from an EMBL/GenBank/DDBJ whole genome shotgun (WGS) entry which is preliminary data.</text>
</comment>
<feature type="transmembrane region" description="Helical" evidence="1">
    <location>
        <begin position="26"/>
        <end position="45"/>
    </location>
</feature>
<dbReference type="PANTHER" id="PTHR36459">
    <property type="entry name" value="ORF"/>
    <property type="match status" value="1"/>
</dbReference>
<evidence type="ECO:0000313" key="4">
    <source>
        <dbReference type="Proteomes" id="UP000284375"/>
    </source>
</evidence>
<dbReference type="Pfam" id="PF00487">
    <property type="entry name" value="FA_desaturase"/>
    <property type="match status" value="1"/>
</dbReference>
<keyword evidence="1" id="KW-0812">Transmembrane</keyword>
<keyword evidence="1" id="KW-0472">Membrane</keyword>
<gene>
    <name evidence="3" type="ORF">VSDG_09279</name>
</gene>
<keyword evidence="4" id="KW-1185">Reference proteome</keyword>
<organism evidence="3 4">
    <name type="scientific">Cytospora chrysosperma</name>
    <name type="common">Cytospora canker fungus</name>
    <name type="synonym">Sphaeria chrysosperma</name>
    <dbReference type="NCBI Taxonomy" id="252740"/>
    <lineage>
        <taxon>Eukaryota</taxon>
        <taxon>Fungi</taxon>
        <taxon>Dikarya</taxon>
        <taxon>Ascomycota</taxon>
        <taxon>Pezizomycotina</taxon>
        <taxon>Sordariomycetes</taxon>
        <taxon>Sordariomycetidae</taxon>
        <taxon>Diaporthales</taxon>
        <taxon>Cytosporaceae</taxon>
        <taxon>Cytospora</taxon>
    </lineage>
</organism>
<dbReference type="AlphaFoldDB" id="A0A423VB91"/>
<sequence>MAGRKQNRVRGNVGTLGHGAQRETQLQVEVIIVVVVVVVVVVIVTPPPAIMDKFIVYDKELSKADALVLKTLEADIRDVSAKKPLSDGVNQGNGDTKIVNGSAQPVDGIISEDEAVRDQAAVSTMTGWNDPASVNFEPAVFNTWDLSDLAKLPPVLDRLLRSYMALAKSIVRVETDIVFITHLILYFTTSVPSALWLFHHFTWWHGVMHTVMQVSFTGGYTLMMHQHIHGRGVLNKSYAWFDLIFPYLLDPLMGHTWNSYFYHHVKHHHVEANGPDDLSSTIRHQRDSLLHFLQYVGRFYFFIWFDLPGYFLRKNRPLLAAKAAFWEFSSYALQYTMWKLNWRASIFVFVLPLAIMRFGLMIGNWGQHALVDRDEPDSDYRSSITLLDVPSNRYCFNDGYHTSHHLNPLRHWREHPVAFLKAKHTYAANGALVFHNIDYLMMTVTLLRKDYMRLAKCMVPIGEAQIRMTMEERAEMLKRHTIAFTEEDIKAKFGKKAE</sequence>
<evidence type="ECO:0000313" key="3">
    <source>
        <dbReference type="EMBL" id="ROV88172.1"/>
    </source>
</evidence>
<dbReference type="EMBL" id="LJZO01000070">
    <property type="protein sequence ID" value="ROV88172.1"/>
    <property type="molecule type" value="Genomic_DNA"/>
</dbReference>
<reference evidence="3 4" key="1">
    <citation type="submission" date="2015-09" db="EMBL/GenBank/DDBJ databases">
        <title>Host preference determinants of Valsa canker pathogens revealed by comparative genomics.</title>
        <authorList>
            <person name="Yin Z."/>
            <person name="Huang L."/>
        </authorList>
    </citation>
    <scope>NUCLEOTIDE SEQUENCE [LARGE SCALE GENOMIC DNA]</scope>
    <source>
        <strain evidence="3 4">YSFL</strain>
    </source>
</reference>
<evidence type="ECO:0000259" key="2">
    <source>
        <dbReference type="Pfam" id="PF00487"/>
    </source>
</evidence>
<proteinExistence type="predicted"/>